<protein>
    <submittedName>
        <fullName evidence="2">Uncharacterized protein</fullName>
    </submittedName>
</protein>
<dbReference type="AlphaFoldDB" id="A0A8K1CFZ8"/>
<proteinExistence type="predicted"/>
<organism evidence="2 3">
    <name type="scientific">Pythium oligandrum</name>
    <name type="common">Mycoparasitic fungus</name>
    <dbReference type="NCBI Taxonomy" id="41045"/>
    <lineage>
        <taxon>Eukaryota</taxon>
        <taxon>Sar</taxon>
        <taxon>Stramenopiles</taxon>
        <taxon>Oomycota</taxon>
        <taxon>Peronosporomycetes</taxon>
        <taxon>Pythiales</taxon>
        <taxon>Pythiaceae</taxon>
        <taxon>Pythium</taxon>
    </lineage>
</organism>
<dbReference type="OrthoDB" id="106882at2759"/>
<dbReference type="PANTHER" id="PTHR24111:SF0">
    <property type="entry name" value="LEUCINE-RICH REPEAT-CONTAINING PROTEIN"/>
    <property type="match status" value="1"/>
</dbReference>
<comment type="caution">
    <text evidence="2">The sequence shown here is derived from an EMBL/GenBank/DDBJ whole genome shotgun (WGS) entry which is preliminary data.</text>
</comment>
<evidence type="ECO:0000256" key="1">
    <source>
        <dbReference type="ARBA" id="ARBA00022737"/>
    </source>
</evidence>
<keyword evidence="1" id="KW-0677">Repeat</keyword>
<dbReference type="EMBL" id="SPLM01000073">
    <property type="protein sequence ID" value="TMW62500.1"/>
    <property type="molecule type" value="Genomic_DNA"/>
</dbReference>
<dbReference type="Pfam" id="PF13516">
    <property type="entry name" value="LRR_6"/>
    <property type="match status" value="4"/>
</dbReference>
<gene>
    <name evidence="2" type="ORF">Poli38472_005118</name>
</gene>
<evidence type="ECO:0000313" key="3">
    <source>
        <dbReference type="Proteomes" id="UP000794436"/>
    </source>
</evidence>
<dbReference type="InterPro" id="IPR052201">
    <property type="entry name" value="LRR-containing_regulator"/>
</dbReference>
<dbReference type="PANTHER" id="PTHR24111">
    <property type="entry name" value="LEUCINE-RICH REPEAT-CONTAINING PROTEIN 34"/>
    <property type="match status" value="1"/>
</dbReference>
<accession>A0A8K1CFZ8</accession>
<name>A0A8K1CFZ8_PYTOL</name>
<keyword evidence="3" id="KW-1185">Reference proteome</keyword>
<dbReference type="SMART" id="SM00368">
    <property type="entry name" value="LRR_RI"/>
    <property type="match status" value="7"/>
</dbReference>
<dbReference type="SUPFAM" id="SSF52047">
    <property type="entry name" value="RNI-like"/>
    <property type="match status" value="1"/>
</dbReference>
<dbReference type="Gene3D" id="3.80.10.10">
    <property type="entry name" value="Ribonuclease Inhibitor"/>
    <property type="match status" value="2"/>
</dbReference>
<dbReference type="InterPro" id="IPR001611">
    <property type="entry name" value="Leu-rich_rpt"/>
</dbReference>
<reference evidence="2" key="1">
    <citation type="submission" date="2019-03" db="EMBL/GenBank/DDBJ databases">
        <title>Long read genome sequence of the mycoparasitic Pythium oligandrum ATCC 38472 isolated from sugarbeet rhizosphere.</title>
        <authorList>
            <person name="Gaulin E."/>
        </authorList>
    </citation>
    <scope>NUCLEOTIDE SEQUENCE</scope>
    <source>
        <strain evidence="2">ATCC 38472_TT</strain>
    </source>
</reference>
<dbReference type="InterPro" id="IPR032675">
    <property type="entry name" value="LRR_dom_sf"/>
</dbReference>
<dbReference type="Proteomes" id="UP000794436">
    <property type="component" value="Unassembled WGS sequence"/>
</dbReference>
<evidence type="ECO:0000313" key="2">
    <source>
        <dbReference type="EMBL" id="TMW62500.1"/>
    </source>
</evidence>
<sequence>MDDFAHCYEMESLSLGITARKDVLEQLRRLGGGNHAELAAGGLFRTAQALAAREAEEAKGDDDAEEPQWRIVLAGNSKECFRNRFRNIQLVALSSAIVKSRLTGIYALEFPFNYLGEDQDEVELEHPDSENAMNALNERPYLLEAAPAIARLLQNTAVYTSTIAEIDLNGNHFGAESCQLLCSSLMEAPTSLRRLSLRGNRLRVAGGHAIAALLASSVCSLQDLDVGNTELEVENLIAIASALRTNRSLHTLNLDNPVVRTMEEEAIQHIGKMLQVNETLTSLSLCKHQLTDYGAQVLAEHLLDNQTLQRLVLRANQIGSTGASAIAALLMRHDGLSELDLSANRIGDVGAAAFAKVLRHNTRPLTTLSLTSTYLTDDGLAAIAEACLQPRHPQVQRLTTLLLWGNDFDSRSNALFLELHDSRFAEFDVETDFVPSHGDHGVQMAHRETQRAKAFASPKR</sequence>